<proteinExistence type="predicted"/>
<dbReference type="SMART" id="SM00320">
    <property type="entry name" value="WD40"/>
    <property type="match status" value="5"/>
</dbReference>
<dbReference type="FunFam" id="2.130.10.10:FF:000637">
    <property type="entry name" value="WD-40 repeat family protein"/>
    <property type="match status" value="1"/>
</dbReference>
<dbReference type="InterPro" id="IPR015943">
    <property type="entry name" value="WD40/YVTN_repeat-like_dom_sf"/>
</dbReference>
<dbReference type="PROSITE" id="PS50294">
    <property type="entry name" value="WD_REPEATS_REGION"/>
    <property type="match status" value="1"/>
</dbReference>
<comment type="caution">
    <text evidence="2">The sequence shown here is derived from an EMBL/GenBank/DDBJ whole genome shotgun (WGS) entry which is preliminary data.</text>
</comment>
<keyword evidence="1" id="KW-0853">WD repeat</keyword>
<sequence length="509" mass="57380">MSFNGGDQLYYTVGGDDTVDSMDGIDEESHAADDANLDEYEMVSHILGQMLLLVLLLSKLIWMIKCICMCVSVIAKPNLIECALCEFGLIWIKQMMKVTDTSSSQAREGKDIQGIPWDILNITRESYRLTRLEQYRNYENIPSSTEAADKEGNPTDKGGRYYEFFHNTRLVKPTVLHFQKCEGPRPSVLIAEYAVQLRNLVWATSKHDVYMVSNYSVMHWSSLLQNLTEVLNFSGNIVPTEKYPGTLLEGFTRTQLSTLAVKDRFLVAGGFHGELICKSLDKLGVSFCTRTTHQENSIVNAIDIYDSSSGLHFMTSNNDCGVREYDMERFQLLNHFHFPWAVNHTSMSPDGKLLAVVGDDCDGLLVDGRNGRKVASVAGHLDYSFASAWHPDGRIFATGNQDKTCKVWDVRNLASPVATLNGNIGAIRSIRFSADGQFLVMAEPADFVHIYGTRENFEQRQELDFFGEITGVSLSPDDESIFVGIWDRTYASLLQFNRRHTYEYLDSLM</sequence>
<dbReference type="SUPFAM" id="SSF50978">
    <property type="entry name" value="WD40 repeat-like"/>
    <property type="match status" value="1"/>
</dbReference>
<evidence type="ECO:0000313" key="3">
    <source>
        <dbReference type="Proteomes" id="UP000298416"/>
    </source>
</evidence>
<protein>
    <submittedName>
        <fullName evidence="2">Uncharacterized protein</fullName>
    </submittedName>
</protein>
<reference evidence="2" key="2">
    <citation type="submission" date="2020-08" db="EMBL/GenBank/DDBJ databases">
        <title>Plant Genome Project.</title>
        <authorList>
            <person name="Zhang R.-G."/>
        </authorList>
    </citation>
    <scope>NUCLEOTIDE SEQUENCE</scope>
    <source>
        <strain evidence="2">Huo1</strain>
        <tissue evidence="2">Leaf</tissue>
    </source>
</reference>
<dbReference type="PANTHER" id="PTHR43991">
    <property type="entry name" value="WD REPEAT PROTEIN (AFU_ORTHOLOGUE AFUA_8G05640)-RELATED"/>
    <property type="match status" value="1"/>
</dbReference>
<organism evidence="2">
    <name type="scientific">Salvia splendens</name>
    <name type="common">Scarlet sage</name>
    <dbReference type="NCBI Taxonomy" id="180675"/>
    <lineage>
        <taxon>Eukaryota</taxon>
        <taxon>Viridiplantae</taxon>
        <taxon>Streptophyta</taxon>
        <taxon>Embryophyta</taxon>
        <taxon>Tracheophyta</taxon>
        <taxon>Spermatophyta</taxon>
        <taxon>Magnoliopsida</taxon>
        <taxon>eudicotyledons</taxon>
        <taxon>Gunneridae</taxon>
        <taxon>Pentapetalae</taxon>
        <taxon>asterids</taxon>
        <taxon>lamiids</taxon>
        <taxon>Lamiales</taxon>
        <taxon>Lamiaceae</taxon>
        <taxon>Nepetoideae</taxon>
        <taxon>Mentheae</taxon>
        <taxon>Salviinae</taxon>
        <taxon>Salvia</taxon>
        <taxon>Salvia subgen. Calosphace</taxon>
        <taxon>core Calosphace</taxon>
    </lineage>
</organism>
<accession>A0A8X8X7Q9</accession>
<dbReference type="Gene3D" id="2.130.10.10">
    <property type="entry name" value="YVTN repeat-like/Quinoprotein amine dehydrogenase"/>
    <property type="match status" value="1"/>
</dbReference>
<keyword evidence="3" id="KW-1185">Reference proteome</keyword>
<reference evidence="2" key="1">
    <citation type="submission" date="2018-01" db="EMBL/GenBank/DDBJ databases">
        <authorList>
            <person name="Mao J.F."/>
        </authorList>
    </citation>
    <scope>NUCLEOTIDE SEQUENCE</scope>
    <source>
        <strain evidence="2">Huo1</strain>
        <tissue evidence="2">Leaf</tissue>
    </source>
</reference>
<name>A0A8X8X7Q9_SALSN</name>
<dbReference type="PROSITE" id="PS50082">
    <property type="entry name" value="WD_REPEATS_2"/>
    <property type="match status" value="1"/>
</dbReference>
<dbReference type="InterPro" id="IPR001680">
    <property type="entry name" value="WD40_rpt"/>
</dbReference>
<evidence type="ECO:0000256" key="1">
    <source>
        <dbReference type="PROSITE-ProRule" id="PRU00221"/>
    </source>
</evidence>
<dbReference type="AlphaFoldDB" id="A0A8X8X7Q9"/>
<gene>
    <name evidence="2" type="ORF">SASPL_131373</name>
</gene>
<dbReference type="PANTHER" id="PTHR43991:SF21">
    <property type="entry name" value="GAMYB-BINDING PROTEIN"/>
    <property type="match status" value="1"/>
</dbReference>
<feature type="repeat" description="WD" evidence="1">
    <location>
        <begin position="377"/>
        <end position="412"/>
    </location>
</feature>
<evidence type="ECO:0000313" key="2">
    <source>
        <dbReference type="EMBL" id="KAG6408368.1"/>
    </source>
</evidence>
<dbReference type="EMBL" id="PNBA02000011">
    <property type="protein sequence ID" value="KAG6408368.1"/>
    <property type="molecule type" value="Genomic_DNA"/>
</dbReference>
<dbReference type="Pfam" id="PF00400">
    <property type="entry name" value="WD40"/>
    <property type="match status" value="1"/>
</dbReference>
<dbReference type="InterPro" id="IPR036322">
    <property type="entry name" value="WD40_repeat_dom_sf"/>
</dbReference>
<dbReference type="Proteomes" id="UP000298416">
    <property type="component" value="Unassembled WGS sequence"/>
</dbReference>